<proteinExistence type="predicted"/>
<reference evidence="1 2" key="1">
    <citation type="submission" date="2015-09" db="EMBL/GenBank/DDBJ databases">
        <title>Atta colombica WGS genome.</title>
        <authorList>
            <person name="Nygaard S."/>
            <person name="Hu H."/>
            <person name="Boomsma J."/>
            <person name="Zhang G."/>
        </authorList>
    </citation>
    <scope>NUCLEOTIDE SEQUENCE [LARGE SCALE GENOMIC DNA]</scope>
    <source>
        <strain evidence="1">Treedump-2</strain>
        <tissue evidence="1">Whole body</tissue>
    </source>
</reference>
<protein>
    <submittedName>
        <fullName evidence="1">Uncharacterized protein</fullName>
    </submittedName>
</protein>
<keyword evidence="2" id="KW-1185">Reference proteome</keyword>
<evidence type="ECO:0000313" key="1">
    <source>
        <dbReference type="EMBL" id="KYM80304.1"/>
    </source>
</evidence>
<dbReference type="EMBL" id="KQ976574">
    <property type="protein sequence ID" value="KYM80304.1"/>
    <property type="molecule type" value="Genomic_DNA"/>
</dbReference>
<dbReference type="AlphaFoldDB" id="A0A195B7Y3"/>
<accession>A0A195B7Y3</accession>
<organism evidence="1 2">
    <name type="scientific">Atta colombica</name>
    <dbReference type="NCBI Taxonomy" id="520822"/>
    <lineage>
        <taxon>Eukaryota</taxon>
        <taxon>Metazoa</taxon>
        <taxon>Ecdysozoa</taxon>
        <taxon>Arthropoda</taxon>
        <taxon>Hexapoda</taxon>
        <taxon>Insecta</taxon>
        <taxon>Pterygota</taxon>
        <taxon>Neoptera</taxon>
        <taxon>Endopterygota</taxon>
        <taxon>Hymenoptera</taxon>
        <taxon>Apocrita</taxon>
        <taxon>Aculeata</taxon>
        <taxon>Formicoidea</taxon>
        <taxon>Formicidae</taxon>
        <taxon>Myrmicinae</taxon>
        <taxon>Atta</taxon>
    </lineage>
</organism>
<name>A0A195B7Y3_9HYME</name>
<sequence>MFSPAVDLYDVPPTWWEADCVKYGISYTPVRSRLTLLMGTNVVRLTDRRYMMQLTSRLQEDYEAQQKARIERNKFKADSIVPQMSELLPRSLLKPTRRRRECEPKFHAYAAKICKQLPQMLLANDSEPHFNSKL</sequence>
<dbReference type="Proteomes" id="UP000078540">
    <property type="component" value="Unassembled WGS sequence"/>
</dbReference>
<evidence type="ECO:0000313" key="2">
    <source>
        <dbReference type="Proteomes" id="UP000078540"/>
    </source>
</evidence>
<gene>
    <name evidence="1" type="ORF">ALC53_09398</name>
</gene>